<proteinExistence type="predicted"/>
<feature type="non-terminal residue" evidence="1">
    <location>
        <position position="115"/>
    </location>
</feature>
<evidence type="ECO:0000313" key="1">
    <source>
        <dbReference type="EMBL" id="CAG8781422.1"/>
    </source>
</evidence>
<keyword evidence="2" id="KW-1185">Reference proteome</keyword>
<gene>
    <name evidence="1" type="ORF">DERYTH_LOCUS19697</name>
</gene>
<dbReference type="AlphaFoldDB" id="A0A9N9JIV5"/>
<comment type="caution">
    <text evidence="1">The sequence shown here is derived from an EMBL/GenBank/DDBJ whole genome shotgun (WGS) entry which is preliminary data.</text>
</comment>
<feature type="non-terminal residue" evidence="1">
    <location>
        <position position="1"/>
    </location>
</feature>
<sequence>NKGLATPTEAPTHPLFTYNHLFKKKPSLQLSNSDRLLFQPSSSYSFPNLYTPSPFYNLLQMVSTFTLSYSDLEPTSYTTRQFLPTISEFLKSIDENENTVDYYQELSNEELKECG</sequence>
<dbReference type="OrthoDB" id="2440456at2759"/>
<dbReference type="EMBL" id="CAJVPY010021984">
    <property type="protein sequence ID" value="CAG8781422.1"/>
    <property type="molecule type" value="Genomic_DNA"/>
</dbReference>
<dbReference type="Proteomes" id="UP000789405">
    <property type="component" value="Unassembled WGS sequence"/>
</dbReference>
<accession>A0A9N9JIV5</accession>
<protein>
    <submittedName>
        <fullName evidence="1">10637_t:CDS:1</fullName>
    </submittedName>
</protein>
<organism evidence="1 2">
    <name type="scientific">Dentiscutata erythropus</name>
    <dbReference type="NCBI Taxonomy" id="1348616"/>
    <lineage>
        <taxon>Eukaryota</taxon>
        <taxon>Fungi</taxon>
        <taxon>Fungi incertae sedis</taxon>
        <taxon>Mucoromycota</taxon>
        <taxon>Glomeromycotina</taxon>
        <taxon>Glomeromycetes</taxon>
        <taxon>Diversisporales</taxon>
        <taxon>Gigasporaceae</taxon>
        <taxon>Dentiscutata</taxon>
    </lineage>
</organism>
<evidence type="ECO:0000313" key="2">
    <source>
        <dbReference type="Proteomes" id="UP000789405"/>
    </source>
</evidence>
<reference evidence="1" key="1">
    <citation type="submission" date="2021-06" db="EMBL/GenBank/DDBJ databases">
        <authorList>
            <person name="Kallberg Y."/>
            <person name="Tangrot J."/>
            <person name="Rosling A."/>
        </authorList>
    </citation>
    <scope>NUCLEOTIDE SEQUENCE</scope>
    <source>
        <strain evidence="1">MA453B</strain>
    </source>
</reference>
<name>A0A9N9JIV5_9GLOM</name>